<dbReference type="EMBL" id="CP029189">
    <property type="protein sequence ID" value="QES57350.1"/>
    <property type="molecule type" value="Genomic_DNA"/>
</dbReference>
<feature type="region of interest" description="Disordered" evidence="1">
    <location>
        <begin position="52"/>
        <end position="83"/>
    </location>
</feature>
<evidence type="ECO:0000313" key="3">
    <source>
        <dbReference type="Proteomes" id="UP000324101"/>
    </source>
</evidence>
<dbReference type="Proteomes" id="UP000324101">
    <property type="component" value="Chromosome"/>
</dbReference>
<reference evidence="2 3" key="1">
    <citation type="submission" date="2018-05" db="EMBL/GenBank/DDBJ databases">
        <title>Streptomyces venezuelae.</title>
        <authorList>
            <person name="Kim W."/>
            <person name="Lee N."/>
            <person name="Cho B.-K."/>
        </authorList>
    </citation>
    <scope>NUCLEOTIDE SEQUENCE [LARGE SCALE GENOMIC DNA]</scope>
    <source>
        <strain evidence="2 3">ATCC 21018</strain>
    </source>
</reference>
<organism evidence="2 3">
    <name type="scientific">Streptomyces venezuelae</name>
    <dbReference type="NCBI Taxonomy" id="54571"/>
    <lineage>
        <taxon>Bacteria</taxon>
        <taxon>Bacillati</taxon>
        <taxon>Actinomycetota</taxon>
        <taxon>Actinomycetes</taxon>
        <taxon>Kitasatosporales</taxon>
        <taxon>Streptomycetaceae</taxon>
        <taxon>Streptomyces</taxon>
    </lineage>
</organism>
<evidence type="ECO:0000313" key="2">
    <source>
        <dbReference type="EMBL" id="QES57350.1"/>
    </source>
</evidence>
<dbReference type="AlphaFoldDB" id="A0A5P2DS19"/>
<dbReference type="InterPro" id="IPR036271">
    <property type="entry name" value="Tet_transcr_reg_TetR-rel_C_sf"/>
</dbReference>
<gene>
    <name evidence="2" type="ORF">DEJ51_26820</name>
</gene>
<dbReference type="OrthoDB" id="3687980at2"/>
<dbReference type="RefSeq" id="WP_150260155.1">
    <property type="nucleotide sequence ID" value="NZ_CP029189.1"/>
</dbReference>
<name>A0A5P2DS19_STRVZ</name>
<dbReference type="SUPFAM" id="SSF48498">
    <property type="entry name" value="Tetracyclin repressor-like, C-terminal domain"/>
    <property type="match status" value="1"/>
</dbReference>
<accession>A0A5P2DS19</accession>
<evidence type="ECO:0000256" key="1">
    <source>
        <dbReference type="SAM" id="MobiDB-lite"/>
    </source>
</evidence>
<sequence length="83" mass="8708">MAHAEEIGAAGAEKSGAVMRRLGVRRERGGTAPLPAPVVEVLVMGPHAEAARRRPSGTCGIDLTEAARPLPGHIWRSPRPEPA</sequence>
<proteinExistence type="predicted"/>
<protein>
    <submittedName>
        <fullName evidence="2">Uncharacterized protein</fullName>
    </submittedName>
</protein>